<keyword evidence="3 4" id="KW-0067">ATP-binding</keyword>
<keyword evidence="2 4" id="KW-0547">Nucleotide-binding</keyword>
<dbReference type="EMBL" id="CXOI01000003">
    <property type="protein sequence ID" value="CTP82223.1"/>
    <property type="molecule type" value="Genomic_DNA"/>
</dbReference>
<dbReference type="PROSITE" id="PS50975">
    <property type="entry name" value="ATP_GRASP"/>
    <property type="match status" value="1"/>
</dbReference>
<dbReference type="GO" id="GO:0046872">
    <property type="term" value="F:metal ion binding"/>
    <property type="evidence" value="ECO:0007669"/>
    <property type="project" value="InterPro"/>
</dbReference>
<keyword evidence="7" id="KW-1185">Reference proteome</keyword>
<dbReference type="Pfam" id="PF02655">
    <property type="entry name" value="ATP-grasp_3"/>
    <property type="match status" value="1"/>
</dbReference>
<dbReference type="RefSeq" id="WP_053833762.1">
    <property type="nucleotide sequence ID" value="NZ_CXOI01000003.1"/>
</dbReference>
<keyword evidence="1" id="KW-0436">Ligase</keyword>
<reference evidence="7" key="1">
    <citation type="submission" date="2015-07" db="EMBL/GenBank/DDBJ databases">
        <authorList>
            <person name="Wibberg D."/>
        </authorList>
    </citation>
    <scope>NUCLEOTIDE SEQUENCE [LARGE SCALE GENOMIC DNA]</scope>
</reference>
<name>A0A0K2ZBN6_9XANT</name>
<dbReference type="AlphaFoldDB" id="A0A0K2ZBN6"/>
<dbReference type="GO" id="GO:0016874">
    <property type="term" value="F:ligase activity"/>
    <property type="evidence" value="ECO:0007669"/>
    <property type="project" value="UniProtKB-KW"/>
</dbReference>
<evidence type="ECO:0000259" key="5">
    <source>
        <dbReference type="PROSITE" id="PS50975"/>
    </source>
</evidence>
<dbReference type="InterPro" id="IPR052032">
    <property type="entry name" value="ATP-dep_AA_Ligase"/>
</dbReference>
<evidence type="ECO:0000256" key="2">
    <source>
        <dbReference type="ARBA" id="ARBA00022741"/>
    </source>
</evidence>
<dbReference type="InterPro" id="IPR011761">
    <property type="entry name" value="ATP-grasp"/>
</dbReference>
<protein>
    <recommendedName>
        <fullName evidence="5">ATP-grasp domain-containing protein</fullName>
    </recommendedName>
</protein>
<dbReference type="PANTHER" id="PTHR43585:SF2">
    <property type="entry name" value="ATP-GRASP ENZYME FSQD"/>
    <property type="match status" value="1"/>
</dbReference>
<dbReference type="InterPro" id="IPR003806">
    <property type="entry name" value="ATP-grasp_PylC-type"/>
</dbReference>
<proteinExistence type="predicted"/>
<dbReference type="Gene3D" id="3.30.470.20">
    <property type="entry name" value="ATP-grasp fold, B domain"/>
    <property type="match status" value="1"/>
</dbReference>
<evidence type="ECO:0000313" key="7">
    <source>
        <dbReference type="Proteomes" id="UP000046187"/>
    </source>
</evidence>
<feature type="domain" description="ATP-grasp" evidence="5">
    <location>
        <begin position="120"/>
        <end position="305"/>
    </location>
</feature>
<sequence length="415" mass="46149">MSAKPLVILAHIRHAAVVEGFLPAAHRLNLPVVLLTDHRIDHLEYFAREPACAPQKIIECDVFSPLSVIDALYGAGIRPLAVLSNSDHLQTSAALVAQCFDLPGKDWRVCYAAKNKAAMRERLRELGLPTPWFHTLAAGQPVPADAVFPLVAKPREGVSGLDVKMCASRDELHAYTQSFWSRFPNGVVLLEGFLDGPLFSIETLGDGHQACVVGGFDTRLSDPPHFVELESVWNGPICQRHYQQALAQVLALGVNFGVCHSEFALTEHGPVLIEINYRSIGDGCEFMLDRLLGGHWFDWILRLHLGEPLDRTAIEHELATPRQAMLRFYVADREGPLLQASESLIEKTPHAYAVYRSLRQSGDDIRLSHSNKDYLGVLSVVADDQKSLLDTFTAMESHLHWQIQSSTRQPTELYA</sequence>
<evidence type="ECO:0000256" key="1">
    <source>
        <dbReference type="ARBA" id="ARBA00022598"/>
    </source>
</evidence>
<evidence type="ECO:0000313" key="6">
    <source>
        <dbReference type="EMBL" id="CTP82223.1"/>
    </source>
</evidence>
<evidence type="ECO:0000256" key="3">
    <source>
        <dbReference type="ARBA" id="ARBA00022840"/>
    </source>
</evidence>
<accession>A0A0K2ZBN6</accession>
<dbReference type="Proteomes" id="UP000046187">
    <property type="component" value="Unassembled WGS sequence"/>
</dbReference>
<dbReference type="PANTHER" id="PTHR43585">
    <property type="entry name" value="FUMIPYRROLE BIOSYNTHESIS PROTEIN C"/>
    <property type="match status" value="1"/>
</dbReference>
<gene>
    <name evidence="6" type="ORF">XTALMG727_0057</name>
</gene>
<organism evidence="6 7">
    <name type="scientific">Xanthomonas graminis pv. arrhenatheri LMG 727</name>
    <dbReference type="NCBI Taxonomy" id="1195923"/>
    <lineage>
        <taxon>Bacteria</taxon>
        <taxon>Pseudomonadati</taxon>
        <taxon>Pseudomonadota</taxon>
        <taxon>Gammaproteobacteria</taxon>
        <taxon>Lysobacterales</taxon>
        <taxon>Lysobacteraceae</taxon>
        <taxon>Xanthomonas</taxon>
        <taxon>Xanthomonas translucens group</taxon>
        <taxon>Xanthomonas graminis</taxon>
    </lineage>
</organism>
<dbReference type="GO" id="GO:0005524">
    <property type="term" value="F:ATP binding"/>
    <property type="evidence" value="ECO:0007669"/>
    <property type="project" value="UniProtKB-UniRule"/>
</dbReference>
<dbReference type="SUPFAM" id="SSF56059">
    <property type="entry name" value="Glutathione synthetase ATP-binding domain-like"/>
    <property type="match status" value="1"/>
</dbReference>
<evidence type="ECO:0000256" key="4">
    <source>
        <dbReference type="PROSITE-ProRule" id="PRU00409"/>
    </source>
</evidence>